<sequence length="184" mass="20774">MSPNATTSTFHELLQTQIRNEFTASQQYIALAVWFDDQDLPRLAALFYRQSVEERNHAMKIVQYFLDNDLPVAIPGADEVRNDFKSAHDLVALALHQEQEVTEQVTRLASAARDEGDYLGEQFMHWFLSEQVEEVARMNRLVHVVERAGENLFHVEDFLARESDGLAGRRDGSTGLPTAGGAVK</sequence>
<evidence type="ECO:0000256" key="1">
    <source>
        <dbReference type="ARBA" id="ARBA00022434"/>
    </source>
</evidence>
<name>A0ABS8Z2G7_9PSEU</name>
<evidence type="ECO:0000256" key="3">
    <source>
        <dbReference type="ARBA" id="ARBA00023002"/>
    </source>
</evidence>
<dbReference type="EMBL" id="JAJVCN010000001">
    <property type="protein sequence ID" value="MCE7002131.1"/>
    <property type="molecule type" value="Genomic_DNA"/>
</dbReference>
<dbReference type="SUPFAM" id="SSF47240">
    <property type="entry name" value="Ferritin-like"/>
    <property type="match status" value="1"/>
</dbReference>
<keyword evidence="2 5" id="KW-0479">Metal-binding</keyword>
<comment type="caution">
    <text evidence="7">The sequence shown here is derived from an EMBL/GenBank/DDBJ whole genome shotgun (WGS) entry which is preliminary data.</text>
</comment>
<dbReference type="Gene3D" id="1.20.1260.10">
    <property type="match status" value="1"/>
</dbReference>
<dbReference type="PANTHER" id="PTHR11431:SF127">
    <property type="entry name" value="BACTERIAL NON-HEME FERRITIN"/>
    <property type="match status" value="1"/>
</dbReference>
<dbReference type="RefSeq" id="WP_233723168.1">
    <property type="nucleotide sequence ID" value="NZ_JAJVCN010000001.1"/>
</dbReference>
<dbReference type="Pfam" id="PF00210">
    <property type="entry name" value="Ferritin"/>
    <property type="match status" value="1"/>
</dbReference>
<dbReference type="InterPro" id="IPR009078">
    <property type="entry name" value="Ferritin-like_SF"/>
</dbReference>
<proteinExistence type="predicted"/>
<dbReference type="InterPro" id="IPR008331">
    <property type="entry name" value="Ferritin_DPS_dom"/>
</dbReference>
<evidence type="ECO:0000313" key="7">
    <source>
        <dbReference type="EMBL" id="MCE7002131.1"/>
    </source>
</evidence>
<keyword evidence="4 5" id="KW-0408">Iron</keyword>
<dbReference type="InterPro" id="IPR009040">
    <property type="entry name" value="Ferritin-like_diiron"/>
</dbReference>
<dbReference type="CDD" id="cd01055">
    <property type="entry name" value="Nonheme_Ferritin"/>
    <property type="match status" value="1"/>
</dbReference>
<reference evidence="7 8" key="1">
    <citation type="submission" date="2021-12" db="EMBL/GenBank/DDBJ databases">
        <title>Genome sequence of Kibdelosporangium philippinense ATCC 49844.</title>
        <authorList>
            <person name="Fedorov E.A."/>
            <person name="Omeragic M."/>
            <person name="Shalygina K.F."/>
            <person name="Maclea K.S."/>
        </authorList>
    </citation>
    <scope>NUCLEOTIDE SEQUENCE [LARGE SCALE GENOMIC DNA]</scope>
    <source>
        <strain evidence="7 8">ATCC 49844</strain>
    </source>
</reference>
<protein>
    <recommendedName>
        <fullName evidence="5">Ferritin</fullName>
    </recommendedName>
</protein>
<keyword evidence="3" id="KW-0560">Oxidoreductase</keyword>
<feature type="domain" description="Ferritin-like diiron" evidence="6">
    <location>
        <begin position="4"/>
        <end position="149"/>
    </location>
</feature>
<dbReference type="Proteomes" id="UP001521150">
    <property type="component" value="Unassembled WGS sequence"/>
</dbReference>
<keyword evidence="1 5" id="KW-0409">Iron storage</keyword>
<evidence type="ECO:0000256" key="2">
    <source>
        <dbReference type="ARBA" id="ARBA00022723"/>
    </source>
</evidence>
<accession>A0ABS8Z2G7</accession>
<dbReference type="InterPro" id="IPR041719">
    <property type="entry name" value="Ferritin_prok"/>
</dbReference>
<evidence type="ECO:0000256" key="5">
    <source>
        <dbReference type="RuleBase" id="RU361145"/>
    </source>
</evidence>
<dbReference type="InterPro" id="IPR001519">
    <property type="entry name" value="Ferritin"/>
</dbReference>
<gene>
    <name evidence="7" type="ORF">LWC34_04715</name>
</gene>
<evidence type="ECO:0000259" key="6">
    <source>
        <dbReference type="PROSITE" id="PS50905"/>
    </source>
</evidence>
<organism evidence="7 8">
    <name type="scientific">Kibdelosporangium philippinense</name>
    <dbReference type="NCBI Taxonomy" id="211113"/>
    <lineage>
        <taxon>Bacteria</taxon>
        <taxon>Bacillati</taxon>
        <taxon>Actinomycetota</taxon>
        <taxon>Actinomycetes</taxon>
        <taxon>Pseudonocardiales</taxon>
        <taxon>Pseudonocardiaceae</taxon>
        <taxon>Kibdelosporangium</taxon>
    </lineage>
</organism>
<dbReference type="InterPro" id="IPR012347">
    <property type="entry name" value="Ferritin-like"/>
</dbReference>
<dbReference type="PANTHER" id="PTHR11431">
    <property type="entry name" value="FERRITIN"/>
    <property type="match status" value="1"/>
</dbReference>
<evidence type="ECO:0000256" key="4">
    <source>
        <dbReference type="ARBA" id="ARBA00023004"/>
    </source>
</evidence>
<evidence type="ECO:0000313" key="8">
    <source>
        <dbReference type="Proteomes" id="UP001521150"/>
    </source>
</evidence>
<dbReference type="PROSITE" id="PS50905">
    <property type="entry name" value="FERRITIN_LIKE"/>
    <property type="match status" value="1"/>
</dbReference>
<keyword evidence="8" id="KW-1185">Reference proteome</keyword>